<dbReference type="SUPFAM" id="SSF53850">
    <property type="entry name" value="Periplasmic binding protein-like II"/>
    <property type="match status" value="1"/>
</dbReference>
<dbReference type="GO" id="GO:0030973">
    <property type="term" value="F:molybdate ion binding"/>
    <property type="evidence" value="ECO:0007669"/>
    <property type="project" value="TreeGrafter"/>
</dbReference>
<proteinExistence type="predicted"/>
<dbReference type="GO" id="GO:0015689">
    <property type="term" value="P:molybdate ion transport"/>
    <property type="evidence" value="ECO:0007669"/>
    <property type="project" value="TreeGrafter"/>
</dbReference>
<dbReference type="InterPro" id="IPR050682">
    <property type="entry name" value="ModA/WtpA"/>
</dbReference>
<gene>
    <name evidence="1" type="ORF">ENI35_02055</name>
</gene>
<organism evidence="1">
    <name type="scientific">Desulfofervidus auxilii</name>
    <dbReference type="NCBI Taxonomy" id="1621989"/>
    <lineage>
        <taxon>Bacteria</taxon>
        <taxon>Pseudomonadati</taxon>
        <taxon>Thermodesulfobacteriota</taxon>
        <taxon>Candidatus Desulfofervidia</taxon>
        <taxon>Candidatus Desulfofervidales</taxon>
        <taxon>Candidatus Desulfofervidaceae</taxon>
        <taxon>Candidatus Desulfofervidus</taxon>
    </lineage>
</organism>
<dbReference type="AlphaFoldDB" id="A0A7C1VKU0"/>
<dbReference type="EMBL" id="DRIH01000064">
    <property type="protein sequence ID" value="HEC67588.1"/>
    <property type="molecule type" value="Genomic_DNA"/>
</dbReference>
<evidence type="ECO:0000313" key="1">
    <source>
        <dbReference type="EMBL" id="HEC67588.1"/>
    </source>
</evidence>
<dbReference type="Gene3D" id="3.40.190.10">
    <property type="entry name" value="Periplasmic binding protein-like II"/>
    <property type="match status" value="3"/>
</dbReference>
<name>A0A7C1VKU0_DESA2</name>
<dbReference type="Proteomes" id="UP000885738">
    <property type="component" value="Unassembled WGS sequence"/>
</dbReference>
<reference evidence="1" key="1">
    <citation type="journal article" date="2020" name="mSystems">
        <title>Genome- and Community-Level Interaction Insights into Carbon Utilization and Element Cycling Functions of Hydrothermarchaeota in Hydrothermal Sediment.</title>
        <authorList>
            <person name="Zhou Z."/>
            <person name="Liu Y."/>
            <person name="Xu W."/>
            <person name="Pan J."/>
            <person name="Luo Z.H."/>
            <person name="Li M."/>
        </authorList>
    </citation>
    <scope>NUCLEOTIDE SEQUENCE [LARGE SCALE GENOMIC DNA]</scope>
    <source>
        <strain evidence="1">HyVt-389</strain>
    </source>
</reference>
<comment type="caution">
    <text evidence="1">The sequence shown here is derived from an EMBL/GenBank/DDBJ whole genome shotgun (WGS) entry which is preliminary data.</text>
</comment>
<sequence length="284" mass="32944">MAKKKQFPIIPSNRIDDIHYLNHLEEADLILYIAGNQFMVMEELLTFFQELNPEVKYIFYETLPPGLELKQILSGGAIFRGKMLPGIPDVYTAVNEEAMHRLEERGLINKGNYFVYLHNRIVLMVKEGNPLNINSVLDLARDEVRISQPNPEVEDIGIHIVNMYRDAGGEKLVYRIMEEKRAEGTTIFTVVHHRETPLRLQKNTVDVGPVWATEVIEAKKKGIRVEMVEPGEKLDQRDRVNYFITSFKKAPHPENTQKFLEFIKSKTAQKCYQKYGFIPHFKIN</sequence>
<protein>
    <submittedName>
        <fullName evidence="1">ABC transporter substrate-binding protein</fullName>
    </submittedName>
</protein>
<dbReference type="PANTHER" id="PTHR30632">
    <property type="entry name" value="MOLYBDATE-BINDING PERIPLASMIC PROTEIN"/>
    <property type="match status" value="1"/>
</dbReference>
<dbReference type="Pfam" id="PF13531">
    <property type="entry name" value="SBP_bac_11"/>
    <property type="match status" value="1"/>
</dbReference>
<accession>A0A7C1VKU0</accession>
<dbReference type="PANTHER" id="PTHR30632:SF0">
    <property type="entry name" value="SULFATE-BINDING PROTEIN"/>
    <property type="match status" value="1"/>
</dbReference>